<name>A0ABW1FYL7_9ACTN</name>
<organism evidence="2 3">
    <name type="scientific">Streptacidiphilus monticola</name>
    <dbReference type="NCBI Taxonomy" id="2161674"/>
    <lineage>
        <taxon>Bacteria</taxon>
        <taxon>Bacillati</taxon>
        <taxon>Actinomycetota</taxon>
        <taxon>Actinomycetes</taxon>
        <taxon>Kitasatosporales</taxon>
        <taxon>Streptomycetaceae</taxon>
        <taxon>Streptacidiphilus</taxon>
    </lineage>
</organism>
<feature type="region of interest" description="Disordered" evidence="1">
    <location>
        <begin position="267"/>
        <end position="286"/>
    </location>
</feature>
<accession>A0ABW1FYL7</accession>
<evidence type="ECO:0000313" key="2">
    <source>
        <dbReference type="EMBL" id="MFC5906983.1"/>
    </source>
</evidence>
<comment type="caution">
    <text evidence="2">The sequence shown here is derived from an EMBL/GenBank/DDBJ whole genome shotgun (WGS) entry which is preliminary data.</text>
</comment>
<feature type="compositionally biased region" description="Low complexity" evidence="1">
    <location>
        <begin position="100"/>
        <end position="114"/>
    </location>
</feature>
<sequence>MPTTDDHDPFENLTLDEDFVNSAEHKEGSARARLLASRWKQQPPQDTAWRAPVVPLRRSRSRWQLPLGIAVAAGLVLVSMNAGRIHSALYGADRAATATPLAPETARPSSAAPTPDDPDTPTLAHPFAGSPAAQWASGSAGIYVPPAHGVGVYSSSDVASYLRKARQFLVLTNLDPAVLRGGNPQAALDLIDPLQKQLLAEVKRNLAHPSAKGSATDLVTRFNPDQAQLIGTTVKVRGELAFKGDGDGGLDITADVTFVYPLRPGPHPVPSAAPSTPVRQASDSTDVTRSIVRRIYTLNVPNPHKWQHTPGTFFIQAWNPDIGNTACGVDNGFVNPEFPEEAPLDPRTGESPTGPAVDPYDRSKVPDPKRAGCGTLSRT</sequence>
<dbReference type="Proteomes" id="UP001596174">
    <property type="component" value="Unassembled WGS sequence"/>
</dbReference>
<feature type="compositionally biased region" description="Basic and acidic residues" evidence="1">
    <location>
        <begin position="359"/>
        <end position="370"/>
    </location>
</feature>
<feature type="compositionally biased region" description="Polar residues" evidence="1">
    <location>
        <begin position="273"/>
        <end position="286"/>
    </location>
</feature>
<dbReference type="EMBL" id="JBHSQJ010000022">
    <property type="protein sequence ID" value="MFC5906983.1"/>
    <property type="molecule type" value="Genomic_DNA"/>
</dbReference>
<feature type="region of interest" description="Disordered" evidence="1">
    <location>
        <begin position="100"/>
        <end position="130"/>
    </location>
</feature>
<proteinExistence type="predicted"/>
<feature type="region of interest" description="Disordered" evidence="1">
    <location>
        <begin position="332"/>
        <end position="379"/>
    </location>
</feature>
<reference evidence="3" key="1">
    <citation type="journal article" date="2019" name="Int. J. Syst. Evol. Microbiol.">
        <title>The Global Catalogue of Microorganisms (GCM) 10K type strain sequencing project: providing services to taxonomists for standard genome sequencing and annotation.</title>
        <authorList>
            <consortium name="The Broad Institute Genomics Platform"/>
            <consortium name="The Broad Institute Genome Sequencing Center for Infectious Disease"/>
            <person name="Wu L."/>
            <person name="Ma J."/>
        </authorList>
    </citation>
    <scope>NUCLEOTIDE SEQUENCE [LARGE SCALE GENOMIC DNA]</scope>
    <source>
        <strain evidence="3">JCM 4816</strain>
    </source>
</reference>
<gene>
    <name evidence="2" type="ORF">ACFP3V_07110</name>
</gene>
<keyword evidence="3" id="KW-1185">Reference proteome</keyword>
<protein>
    <submittedName>
        <fullName evidence="2">Uncharacterized protein</fullName>
    </submittedName>
</protein>
<evidence type="ECO:0000256" key="1">
    <source>
        <dbReference type="SAM" id="MobiDB-lite"/>
    </source>
</evidence>
<evidence type="ECO:0000313" key="3">
    <source>
        <dbReference type="Proteomes" id="UP001596174"/>
    </source>
</evidence>
<dbReference type="RefSeq" id="WP_380580943.1">
    <property type="nucleotide sequence ID" value="NZ_JBHSQJ010000022.1"/>
</dbReference>